<dbReference type="Proteomes" id="UP000243797">
    <property type="component" value="Unassembled WGS sequence"/>
</dbReference>
<dbReference type="GO" id="GO:0001732">
    <property type="term" value="P:formation of cytoplasmic translation initiation complex"/>
    <property type="evidence" value="ECO:0007669"/>
    <property type="project" value="UniProtKB-UniRule"/>
</dbReference>
<proteinExistence type="inferred from homology"/>
<sequence>MGNAFDYTPERPEHIDAILNGLDRYNPETTTVFQDYVQQQCENQTYDCYANLALLKLYQFNPHLSRDETVTNILVKSLTVFPSPDFTLCLSLLPPHTLVNPSQNGTNGASGPPEGSIQQAVQKLNQLHSQLNNAQYETFWSSLEGDDLFQDLIADVQGFEELMRVRMAVVISQCMQSVEKVVLEGWLNLSGDKFDKFVKDVCGWKIEGEKVEIPLNKENEARSTVVRESVKFEQFGRTVKRAFEQPA</sequence>
<evidence type="ECO:0000256" key="4">
    <source>
        <dbReference type="HAMAP-Rule" id="MF_03010"/>
    </source>
</evidence>
<dbReference type="FunFam" id="1.25.40.250:FF:000003">
    <property type="entry name" value="Eukaryotic translation initiation factor 3 subunit K"/>
    <property type="match status" value="1"/>
</dbReference>
<dbReference type="InterPro" id="IPR000717">
    <property type="entry name" value="PCI_dom"/>
</dbReference>
<dbReference type="GO" id="GO:0016282">
    <property type="term" value="C:eukaryotic 43S preinitiation complex"/>
    <property type="evidence" value="ECO:0007669"/>
    <property type="project" value="UniProtKB-UniRule"/>
</dbReference>
<comment type="subcellular location">
    <subcellularLocation>
        <location evidence="4">Cytoplasm</location>
    </subcellularLocation>
</comment>
<keyword evidence="1 4" id="KW-0963">Cytoplasm</keyword>
<dbReference type="GO" id="GO:0003743">
    <property type="term" value="F:translation initiation factor activity"/>
    <property type="evidence" value="ECO:0007669"/>
    <property type="project" value="UniProtKB-UniRule"/>
</dbReference>
<dbReference type="InterPro" id="IPR033464">
    <property type="entry name" value="CSN8_PSD8_EIF3K"/>
</dbReference>
<evidence type="ECO:0000313" key="7">
    <source>
        <dbReference type="Proteomes" id="UP000243797"/>
    </source>
</evidence>
<comment type="subunit">
    <text evidence="4">Component of the eukaryotic translation initiation factor 3 (eIF-3) complex.</text>
</comment>
<keyword evidence="3 4" id="KW-0648">Protein biosynthesis</keyword>
<keyword evidence="7" id="KW-1185">Reference proteome</keyword>
<comment type="caution">
    <text evidence="6">The sequence shown here is derived from an EMBL/GenBank/DDBJ whole genome shotgun (WGS) entry which is preliminary data.</text>
</comment>
<dbReference type="GO" id="GO:0006446">
    <property type="term" value="P:regulation of translational initiation"/>
    <property type="evidence" value="ECO:0007669"/>
    <property type="project" value="InterPro"/>
</dbReference>
<dbReference type="SUPFAM" id="SSF48371">
    <property type="entry name" value="ARM repeat"/>
    <property type="match status" value="1"/>
</dbReference>
<dbReference type="SUPFAM" id="SSF46785">
    <property type="entry name" value="Winged helix' DNA-binding domain"/>
    <property type="match status" value="1"/>
</dbReference>
<dbReference type="PANTHER" id="PTHR13022">
    <property type="entry name" value="EUKARYOTIC TRANSLATION INITIATION FACTOR 3 SUBUNIT 11"/>
    <property type="match status" value="1"/>
</dbReference>
<dbReference type="HAMAP" id="MF_03010">
    <property type="entry name" value="eIF3k"/>
    <property type="match status" value="1"/>
</dbReference>
<dbReference type="InterPro" id="IPR036390">
    <property type="entry name" value="WH_DNA-bd_sf"/>
</dbReference>
<comment type="similarity">
    <text evidence="4">Belongs to the eIF-3 subunit K family.</text>
</comment>
<protein>
    <recommendedName>
        <fullName evidence="4">Eukaryotic translation initiation factor 3 subunit K</fullName>
        <shortName evidence="4">eIF3k</shortName>
    </recommendedName>
    <alternativeName>
        <fullName evidence="4">eIF-3 p25</fullName>
    </alternativeName>
</protein>
<reference evidence="6 7" key="1">
    <citation type="submission" date="2017-06" db="EMBL/GenBank/DDBJ databases">
        <title>Draft genome sequence of a variant of Elsinoe murrayae.</title>
        <authorList>
            <person name="Cheng Q."/>
        </authorList>
    </citation>
    <scope>NUCLEOTIDE SEQUENCE [LARGE SCALE GENOMIC DNA]</scope>
    <source>
        <strain evidence="6 7">CQ-2017a</strain>
    </source>
</reference>
<dbReference type="FunFam" id="1.10.10.10:FF:000389">
    <property type="entry name" value="Eukaryotic translation initiation factor 3 subunit K"/>
    <property type="match status" value="1"/>
</dbReference>
<dbReference type="GO" id="GO:0043022">
    <property type="term" value="F:ribosome binding"/>
    <property type="evidence" value="ECO:0007669"/>
    <property type="project" value="InterPro"/>
</dbReference>
<dbReference type="InterPro" id="IPR009374">
    <property type="entry name" value="eIF3k"/>
</dbReference>
<dbReference type="OrthoDB" id="337745at2759"/>
<accession>A0A2K1R2H4</accession>
<dbReference type="Pfam" id="PF10075">
    <property type="entry name" value="CSN8_PSD8_EIF3K"/>
    <property type="match status" value="1"/>
</dbReference>
<dbReference type="InterPro" id="IPR036388">
    <property type="entry name" value="WH-like_DNA-bd_sf"/>
</dbReference>
<keyword evidence="2 4" id="KW-0396">Initiation factor</keyword>
<evidence type="ECO:0000259" key="5">
    <source>
        <dbReference type="PROSITE" id="PS50250"/>
    </source>
</evidence>
<dbReference type="InterPro" id="IPR016020">
    <property type="entry name" value="Transl_init_fac_sub12_N_euk"/>
</dbReference>
<dbReference type="InterPro" id="IPR016024">
    <property type="entry name" value="ARM-type_fold"/>
</dbReference>
<name>A0A2K1R2H4_9PEZI</name>
<dbReference type="GO" id="GO:0003723">
    <property type="term" value="F:RNA binding"/>
    <property type="evidence" value="ECO:0007669"/>
    <property type="project" value="UniProtKB-UniRule"/>
</dbReference>
<dbReference type="Gene3D" id="1.10.10.10">
    <property type="entry name" value="Winged helix-like DNA-binding domain superfamily/Winged helix DNA-binding domain"/>
    <property type="match status" value="1"/>
</dbReference>
<evidence type="ECO:0000256" key="3">
    <source>
        <dbReference type="ARBA" id="ARBA00022917"/>
    </source>
</evidence>
<dbReference type="AlphaFoldDB" id="A0A2K1R2H4"/>
<dbReference type="GO" id="GO:0005852">
    <property type="term" value="C:eukaryotic translation initiation factor 3 complex"/>
    <property type="evidence" value="ECO:0007669"/>
    <property type="project" value="UniProtKB-UniRule"/>
</dbReference>
<evidence type="ECO:0000256" key="2">
    <source>
        <dbReference type="ARBA" id="ARBA00022540"/>
    </source>
</evidence>
<gene>
    <name evidence="6" type="ORF">CAC42_1162</name>
</gene>
<dbReference type="PROSITE" id="PS50250">
    <property type="entry name" value="PCI"/>
    <property type="match status" value="1"/>
</dbReference>
<organism evidence="6 7">
    <name type="scientific">Sphaceloma murrayae</name>
    <dbReference type="NCBI Taxonomy" id="2082308"/>
    <lineage>
        <taxon>Eukaryota</taxon>
        <taxon>Fungi</taxon>
        <taxon>Dikarya</taxon>
        <taxon>Ascomycota</taxon>
        <taxon>Pezizomycotina</taxon>
        <taxon>Dothideomycetes</taxon>
        <taxon>Dothideomycetidae</taxon>
        <taxon>Myriangiales</taxon>
        <taxon>Elsinoaceae</taxon>
        <taxon>Sphaceloma</taxon>
    </lineage>
</organism>
<comment type="function">
    <text evidence="4">Component of the eukaryotic translation initiation factor 3 (eIF-3) complex, which is involved in protein synthesis of a specialized repertoire of mRNAs and, together with other initiation factors, stimulates binding of mRNA and methionyl-tRNAi to the 40S ribosome. The eIF-3 complex specifically targets and initiates translation of a subset of mRNAs involved in cell proliferation.</text>
</comment>
<evidence type="ECO:0000256" key="1">
    <source>
        <dbReference type="ARBA" id="ARBA00022490"/>
    </source>
</evidence>
<dbReference type="InParanoid" id="A0A2K1R2H4"/>
<dbReference type="EMBL" id="NKHZ01000011">
    <property type="protein sequence ID" value="PNS21383.1"/>
    <property type="molecule type" value="Genomic_DNA"/>
</dbReference>
<evidence type="ECO:0000313" key="6">
    <source>
        <dbReference type="EMBL" id="PNS21383.1"/>
    </source>
</evidence>
<dbReference type="GO" id="GO:0033290">
    <property type="term" value="C:eukaryotic 48S preinitiation complex"/>
    <property type="evidence" value="ECO:0007669"/>
    <property type="project" value="UniProtKB-UniRule"/>
</dbReference>
<dbReference type="STRING" id="2082308.A0A2K1R2H4"/>
<dbReference type="Gene3D" id="1.25.40.250">
    <property type="entry name" value="ARM repeat, domain 1"/>
    <property type="match status" value="1"/>
</dbReference>
<dbReference type="PANTHER" id="PTHR13022:SF0">
    <property type="entry name" value="EUKARYOTIC TRANSLATION INITIATION FACTOR 3 SUBUNIT K"/>
    <property type="match status" value="1"/>
</dbReference>
<feature type="domain" description="PCI" evidence="5">
    <location>
        <begin position="46"/>
        <end position="229"/>
    </location>
</feature>